<dbReference type="RefSeq" id="WP_065085907.1">
    <property type="nucleotide sequence ID" value="NZ_NFFZ01000004.1"/>
</dbReference>
<dbReference type="PROSITE" id="PS51257">
    <property type="entry name" value="PROKAR_LIPOPROTEIN"/>
    <property type="match status" value="1"/>
</dbReference>
<protein>
    <recommendedName>
        <fullName evidence="4">DUF1496 domain-containing protein</fullName>
    </recommendedName>
</protein>
<proteinExistence type="predicted"/>
<evidence type="ECO:0008006" key="4">
    <source>
        <dbReference type="Google" id="ProtNLM"/>
    </source>
</evidence>
<feature type="signal peptide" evidence="1">
    <location>
        <begin position="1"/>
        <end position="23"/>
    </location>
</feature>
<name>A0A241XRJ7_PSEAI</name>
<reference evidence="2 3" key="1">
    <citation type="submission" date="2017-05" db="EMBL/GenBank/DDBJ databases">
        <authorList>
            <person name="Song R."/>
            <person name="Chenine A.L."/>
            <person name="Ruprecht R.M."/>
        </authorList>
    </citation>
    <scope>NUCLEOTIDE SEQUENCE [LARGE SCALE GENOMIC DNA]</scope>
    <source>
        <strain evidence="2 3">S567_C10_BS</strain>
    </source>
</reference>
<sequence length="85" mass="9267">MRNIMPHMAAAGLVLATSCLATAGERPFTRNVQDLKQGQCVYASYVYEQGELLKMGESTTKVCTKVDGRSLWLTVDPKALKEMGG</sequence>
<gene>
    <name evidence="2" type="ORF">CAZ10_09340</name>
</gene>
<comment type="caution">
    <text evidence="2">The sequence shown here is derived from an EMBL/GenBank/DDBJ whole genome shotgun (WGS) entry which is preliminary data.</text>
</comment>
<dbReference type="AlphaFoldDB" id="A0A241XRJ7"/>
<evidence type="ECO:0000313" key="2">
    <source>
        <dbReference type="EMBL" id="OTI63037.1"/>
    </source>
</evidence>
<dbReference type="Proteomes" id="UP000194857">
    <property type="component" value="Unassembled WGS sequence"/>
</dbReference>
<organism evidence="2 3">
    <name type="scientific">Pseudomonas aeruginosa</name>
    <dbReference type="NCBI Taxonomy" id="287"/>
    <lineage>
        <taxon>Bacteria</taxon>
        <taxon>Pseudomonadati</taxon>
        <taxon>Pseudomonadota</taxon>
        <taxon>Gammaproteobacteria</taxon>
        <taxon>Pseudomonadales</taxon>
        <taxon>Pseudomonadaceae</taxon>
        <taxon>Pseudomonas</taxon>
    </lineage>
</organism>
<evidence type="ECO:0000256" key="1">
    <source>
        <dbReference type="SAM" id="SignalP"/>
    </source>
</evidence>
<evidence type="ECO:0000313" key="3">
    <source>
        <dbReference type="Proteomes" id="UP000194857"/>
    </source>
</evidence>
<feature type="chain" id="PRO_5011258437" description="DUF1496 domain-containing protein" evidence="1">
    <location>
        <begin position="24"/>
        <end position="85"/>
    </location>
</feature>
<dbReference type="EMBL" id="NFFZ01000004">
    <property type="protein sequence ID" value="OTI63037.1"/>
    <property type="molecule type" value="Genomic_DNA"/>
</dbReference>
<keyword evidence="1" id="KW-0732">Signal</keyword>
<accession>A0A241XRJ7</accession>